<feature type="short sequence motif" description="'KMSKS' region" evidence="13">
    <location>
        <begin position="300"/>
        <end position="304"/>
    </location>
</feature>
<dbReference type="InterPro" id="IPR004495">
    <property type="entry name" value="Met-tRNA-synth_bsu_C"/>
</dbReference>
<dbReference type="GO" id="GO:0006431">
    <property type="term" value="P:methionyl-tRNA aminoacylation"/>
    <property type="evidence" value="ECO:0007669"/>
    <property type="project" value="UniProtKB-UniRule"/>
</dbReference>
<evidence type="ECO:0000256" key="11">
    <source>
        <dbReference type="ARBA" id="ARBA00023146"/>
    </source>
</evidence>
<dbReference type="InterPro" id="IPR014758">
    <property type="entry name" value="Met-tRNA_synth"/>
</dbReference>
<keyword evidence="5 13" id="KW-0820">tRNA-binding</keyword>
<dbReference type="FunFam" id="2.170.220.10:FF:000002">
    <property type="entry name" value="Methionine--tRNA ligase"/>
    <property type="match status" value="1"/>
</dbReference>
<evidence type="ECO:0000256" key="1">
    <source>
        <dbReference type="ARBA" id="ARBA00003314"/>
    </source>
</evidence>
<dbReference type="PROSITE" id="PS00178">
    <property type="entry name" value="AA_TRNA_LIGASE_I"/>
    <property type="match status" value="1"/>
</dbReference>
<dbReference type="PRINTS" id="PR01041">
    <property type="entry name" value="TRNASYNTHMET"/>
</dbReference>
<dbReference type="RefSeq" id="WP_258877015.1">
    <property type="nucleotide sequence ID" value="NZ_CP048914.1"/>
</dbReference>
<dbReference type="NCBIfam" id="TIGR00399">
    <property type="entry name" value="metG_C_term"/>
    <property type="match status" value="1"/>
</dbReference>
<evidence type="ECO:0000256" key="9">
    <source>
        <dbReference type="ARBA" id="ARBA00022884"/>
    </source>
</evidence>
<dbReference type="Proteomes" id="UP000514720">
    <property type="component" value="Chromosome"/>
</dbReference>
<feature type="binding site" evidence="13">
    <location>
        <position position="149"/>
    </location>
    <ligand>
        <name>Zn(2+)</name>
        <dbReference type="ChEBI" id="CHEBI:29105"/>
    </ligand>
</feature>
<dbReference type="InterPro" id="IPR023457">
    <property type="entry name" value="Met-tRNA_synth_2"/>
</dbReference>
<dbReference type="InterPro" id="IPR041872">
    <property type="entry name" value="Anticodon_Met"/>
</dbReference>
<feature type="binding site" evidence="13">
    <location>
        <position position="146"/>
    </location>
    <ligand>
        <name>Zn(2+)</name>
        <dbReference type="ChEBI" id="CHEBI:29105"/>
    </ligand>
</feature>
<feature type="binding site" evidence="13">
    <location>
        <position position="128"/>
    </location>
    <ligand>
        <name>Zn(2+)</name>
        <dbReference type="ChEBI" id="CHEBI:29105"/>
    </ligand>
</feature>
<dbReference type="NCBIfam" id="NF008900">
    <property type="entry name" value="PRK12267.1"/>
    <property type="match status" value="1"/>
</dbReference>
<evidence type="ECO:0000256" key="2">
    <source>
        <dbReference type="ARBA" id="ARBA00004496"/>
    </source>
</evidence>
<dbReference type="SUPFAM" id="SSF52374">
    <property type="entry name" value="Nucleotidylyl transferase"/>
    <property type="match status" value="1"/>
</dbReference>
<keyword evidence="11 13" id="KW-0030">Aminoacyl-tRNA synthetase</keyword>
<comment type="caution">
    <text evidence="13">Lacks conserved residue(s) required for the propagation of feature annotation.</text>
</comment>
<evidence type="ECO:0000256" key="7">
    <source>
        <dbReference type="ARBA" id="ARBA00022741"/>
    </source>
</evidence>
<organism evidence="16 17">
    <name type="scientific">Candidatus Xianfuyuplasma coldseepsis</name>
    <dbReference type="NCBI Taxonomy" id="2782163"/>
    <lineage>
        <taxon>Bacteria</taxon>
        <taxon>Bacillati</taxon>
        <taxon>Mycoplasmatota</taxon>
        <taxon>Mollicutes</taxon>
        <taxon>Candidatus Izemoplasmatales</taxon>
        <taxon>Candidatus Izemoplasmataceae</taxon>
        <taxon>Candidatus Xianfuyuplasma</taxon>
    </lineage>
</organism>
<dbReference type="InterPro" id="IPR001412">
    <property type="entry name" value="aa-tRNA-synth_I_CS"/>
</dbReference>
<dbReference type="Pfam" id="PF09334">
    <property type="entry name" value="tRNA-synt_1g"/>
    <property type="match status" value="2"/>
</dbReference>
<sequence length="641" mass="74007">MAQKTFYITTPIYYPSGKLHIGNSFTTVFCDSIMRYKKLRGYDTYYLTGMDEHGQKVETVAKELGRSPQEHVDLIAHDTKKLWELLDIEYDDFIRTTQPRHEKVVEEIFEQLLGQDDIYLGHYEGHYCIYDESFFTETQLEDGNICPDCGRPTKLVKEESYFLRLSKYEDWLLQFIEENPDFITPETRKNEVVSFIKNGLQDLSVSRTSFDWGVNVKSNPKHVVYVWVDALSNYITALGYGSKDTTLYDKYWKGDEVLHVVGKDILRFHAIYWPIMLHAIGVPVNFKLYAHGWYLMKDGKMSKSKGKVVYPDDLVPHYGLDAMRYFLLKEIPYSGDGVFTPEDFIARINYDLANDFGNLLNRTINMINKYFNSKLTKPEKSYFPFDEELKDTLQASIDSYKEDMDEWKVSSAIQHIWTTISRSNKYIDETMPWVLAKDHDKQAELNSVLYNLVEALRHIGILLKPILINASQGLFEQLNIPSTLQTWDSLDFGLLKEIHVTDKPQALFPRLDKKKEEAFITELLNPVKKEEPKEENFITIDDFTKLELVVGEVQSCKAHPNADKLLVSQVDTGDRVRQIVSGVSKYYTPEEMVGKKLVVIKNLKPVTLRGELSEGMVLAGSNKKALQLVELDQLKPGDKVS</sequence>
<dbReference type="KEGG" id="xcl:G4Z02_05550"/>
<dbReference type="SUPFAM" id="SSF47323">
    <property type="entry name" value="Anticodon-binding domain of a subclass of class I aminoacyl-tRNA synthetases"/>
    <property type="match status" value="1"/>
</dbReference>
<dbReference type="CDD" id="cd00814">
    <property type="entry name" value="MetRS_core"/>
    <property type="match status" value="1"/>
</dbReference>
<dbReference type="SUPFAM" id="SSF50249">
    <property type="entry name" value="Nucleic acid-binding proteins"/>
    <property type="match status" value="1"/>
</dbReference>
<dbReference type="InterPro" id="IPR014729">
    <property type="entry name" value="Rossmann-like_a/b/a_fold"/>
</dbReference>
<evidence type="ECO:0000256" key="6">
    <source>
        <dbReference type="ARBA" id="ARBA00022598"/>
    </source>
</evidence>
<comment type="similarity">
    <text evidence="14">Belongs to the class-I aminoacyl-tRNA synthetase family.</text>
</comment>
<name>A0A7L7KR78_9MOLU</name>
<evidence type="ECO:0000256" key="12">
    <source>
        <dbReference type="ARBA" id="ARBA00047364"/>
    </source>
</evidence>
<dbReference type="CDD" id="cd07957">
    <property type="entry name" value="Anticodon_Ia_Met"/>
    <property type="match status" value="1"/>
</dbReference>
<dbReference type="GO" id="GO:0005524">
    <property type="term" value="F:ATP binding"/>
    <property type="evidence" value="ECO:0007669"/>
    <property type="project" value="UniProtKB-UniRule"/>
</dbReference>
<keyword evidence="10 13" id="KW-0648">Protein biosynthesis</keyword>
<dbReference type="InterPro" id="IPR009080">
    <property type="entry name" value="tRNAsynth_Ia_anticodon-bd"/>
</dbReference>
<keyword evidence="8 13" id="KW-0067">ATP-binding</keyword>
<evidence type="ECO:0000256" key="5">
    <source>
        <dbReference type="ARBA" id="ARBA00022555"/>
    </source>
</evidence>
<evidence type="ECO:0000256" key="10">
    <source>
        <dbReference type="ARBA" id="ARBA00022917"/>
    </source>
</evidence>
<dbReference type="PANTHER" id="PTHR43326">
    <property type="entry name" value="METHIONYL-TRNA SYNTHETASE"/>
    <property type="match status" value="1"/>
</dbReference>
<dbReference type="GO" id="GO:0005737">
    <property type="term" value="C:cytoplasm"/>
    <property type="evidence" value="ECO:0007669"/>
    <property type="project" value="UniProtKB-SubCell"/>
</dbReference>
<comment type="subcellular location">
    <subcellularLocation>
        <location evidence="2 13">Cytoplasm</location>
    </subcellularLocation>
</comment>
<dbReference type="Pfam" id="PF19303">
    <property type="entry name" value="Anticodon_3"/>
    <property type="match status" value="1"/>
</dbReference>
<dbReference type="EMBL" id="CP048914">
    <property type="protein sequence ID" value="QMS85233.1"/>
    <property type="molecule type" value="Genomic_DNA"/>
</dbReference>
<dbReference type="HAMAP" id="MF_01228">
    <property type="entry name" value="Met_tRNA_synth_type2"/>
    <property type="match status" value="1"/>
</dbReference>
<comment type="subunit">
    <text evidence="3 13">Homodimer.</text>
</comment>
<reference evidence="16 17" key="1">
    <citation type="submission" date="2020-02" db="EMBL/GenBank/DDBJ databases">
        <authorList>
            <person name="Zheng R.K."/>
            <person name="Sun C.M."/>
        </authorList>
    </citation>
    <scope>NUCLEOTIDE SEQUENCE [LARGE SCALE GENOMIC DNA]</scope>
    <source>
        <strain evidence="17">zrk13</strain>
    </source>
</reference>
<keyword evidence="6 13" id="KW-0436">Ligase</keyword>
<feature type="domain" description="TRNA-binding" evidence="15">
    <location>
        <begin position="542"/>
        <end position="641"/>
    </location>
</feature>
<evidence type="ECO:0000256" key="4">
    <source>
        <dbReference type="ARBA" id="ARBA00022490"/>
    </source>
</evidence>
<dbReference type="InterPro" id="IPR015413">
    <property type="entry name" value="Methionyl/Leucyl_tRNA_Synth"/>
</dbReference>
<dbReference type="GO" id="GO:0000049">
    <property type="term" value="F:tRNA binding"/>
    <property type="evidence" value="ECO:0007669"/>
    <property type="project" value="UniProtKB-UniRule"/>
</dbReference>
<dbReference type="PROSITE" id="PS50886">
    <property type="entry name" value="TRBD"/>
    <property type="match status" value="1"/>
</dbReference>
<evidence type="ECO:0000256" key="14">
    <source>
        <dbReference type="RuleBase" id="RU363039"/>
    </source>
</evidence>
<dbReference type="GO" id="GO:0004825">
    <property type="term" value="F:methionine-tRNA ligase activity"/>
    <property type="evidence" value="ECO:0007669"/>
    <property type="project" value="UniProtKB-UniRule"/>
</dbReference>
<dbReference type="Gene3D" id="1.10.730.10">
    <property type="entry name" value="Isoleucyl-tRNA Synthetase, Domain 1"/>
    <property type="match status" value="1"/>
</dbReference>
<comment type="function">
    <text evidence="1 13">Is required not only for elongation of protein synthesis but also for the initiation of all mRNA translation through initiator tRNA(fMet) aminoacylation.</text>
</comment>
<dbReference type="AlphaFoldDB" id="A0A7L7KR78"/>
<dbReference type="PANTHER" id="PTHR43326:SF1">
    <property type="entry name" value="METHIONINE--TRNA LIGASE, MITOCHONDRIAL"/>
    <property type="match status" value="1"/>
</dbReference>
<accession>A0A7L7KR78</accession>
<evidence type="ECO:0000256" key="3">
    <source>
        <dbReference type="ARBA" id="ARBA00011738"/>
    </source>
</evidence>
<evidence type="ECO:0000313" key="17">
    <source>
        <dbReference type="Proteomes" id="UP000514720"/>
    </source>
</evidence>
<dbReference type="Pfam" id="PF01588">
    <property type="entry name" value="tRNA_bind"/>
    <property type="match status" value="1"/>
</dbReference>
<protein>
    <recommendedName>
        <fullName evidence="13">Methionine--tRNA ligase</fullName>
        <ecNumber evidence="13">6.1.1.10</ecNumber>
    </recommendedName>
    <alternativeName>
        <fullName evidence="13">Methionyl-tRNA synthetase</fullName>
        <shortName evidence="13">MetRS</shortName>
    </alternativeName>
</protein>
<dbReference type="InterPro" id="IPR002547">
    <property type="entry name" value="tRNA-bd_dom"/>
</dbReference>
<dbReference type="Gene3D" id="2.40.50.140">
    <property type="entry name" value="Nucleic acid-binding proteins"/>
    <property type="match status" value="1"/>
</dbReference>
<evidence type="ECO:0000259" key="15">
    <source>
        <dbReference type="PROSITE" id="PS50886"/>
    </source>
</evidence>
<evidence type="ECO:0000313" key="16">
    <source>
        <dbReference type="EMBL" id="QMS85233.1"/>
    </source>
</evidence>
<dbReference type="Gene3D" id="3.40.50.620">
    <property type="entry name" value="HUPs"/>
    <property type="match status" value="1"/>
</dbReference>
<dbReference type="Gene3D" id="2.170.220.10">
    <property type="match status" value="1"/>
</dbReference>
<dbReference type="NCBIfam" id="TIGR00398">
    <property type="entry name" value="metG"/>
    <property type="match status" value="1"/>
</dbReference>
<keyword evidence="17" id="KW-1185">Reference proteome</keyword>
<dbReference type="InterPro" id="IPR012340">
    <property type="entry name" value="NA-bd_OB-fold"/>
</dbReference>
<keyword evidence="9 13" id="KW-0694">RNA-binding</keyword>
<dbReference type="FunFam" id="1.10.730.10:FF:000026">
    <property type="entry name" value="Methionine--tRNA ligase"/>
    <property type="match status" value="1"/>
</dbReference>
<dbReference type="EC" id="6.1.1.10" evidence="13"/>
<keyword evidence="4 13" id="KW-0963">Cytoplasm</keyword>
<evidence type="ECO:0000256" key="13">
    <source>
        <dbReference type="HAMAP-Rule" id="MF_01228"/>
    </source>
</evidence>
<evidence type="ECO:0000256" key="8">
    <source>
        <dbReference type="ARBA" id="ARBA00022840"/>
    </source>
</evidence>
<proteinExistence type="inferred from homology"/>
<gene>
    <name evidence="13 16" type="primary">metG</name>
    <name evidence="16" type="ORF">G4Z02_05550</name>
</gene>
<keyword evidence="7 13" id="KW-0547">Nucleotide-binding</keyword>
<dbReference type="InterPro" id="IPR033911">
    <property type="entry name" value="MetRS_core"/>
</dbReference>
<comment type="catalytic activity">
    <reaction evidence="12 13">
        <text>tRNA(Met) + L-methionine + ATP = L-methionyl-tRNA(Met) + AMP + diphosphate</text>
        <dbReference type="Rhea" id="RHEA:13481"/>
        <dbReference type="Rhea" id="RHEA-COMP:9667"/>
        <dbReference type="Rhea" id="RHEA-COMP:9698"/>
        <dbReference type="ChEBI" id="CHEBI:30616"/>
        <dbReference type="ChEBI" id="CHEBI:33019"/>
        <dbReference type="ChEBI" id="CHEBI:57844"/>
        <dbReference type="ChEBI" id="CHEBI:78442"/>
        <dbReference type="ChEBI" id="CHEBI:78530"/>
        <dbReference type="ChEBI" id="CHEBI:456215"/>
        <dbReference type="EC" id="6.1.1.10"/>
    </reaction>
</comment>
<dbReference type="CDD" id="cd02800">
    <property type="entry name" value="tRNA_bind_EcMetRS_like"/>
    <property type="match status" value="1"/>
</dbReference>
<feature type="short sequence motif" description="'HIGH' region" evidence="13">
    <location>
        <begin position="13"/>
        <end position="23"/>
    </location>
</feature>